<evidence type="ECO:0000313" key="2">
    <source>
        <dbReference type="EMBL" id="EIA08850.1"/>
    </source>
</evidence>
<comment type="caution">
    <text evidence="2">The sequence shown here is derived from an EMBL/GenBank/DDBJ whole genome shotgun (WGS) entry which is preliminary data.</text>
</comment>
<proteinExistence type="predicted"/>
<evidence type="ECO:0000256" key="1">
    <source>
        <dbReference type="SAM" id="Phobius"/>
    </source>
</evidence>
<gene>
    <name evidence="2" type="ORF">HJ01_01616</name>
</gene>
<keyword evidence="1" id="KW-0812">Transmembrane</keyword>
<feature type="transmembrane region" description="Helical" evidence="1">
    <location>
        <begin position="12"/>
        <end position="27"/>
    </location>
</feature>
<protein>
    <submittedName>
        <fullName evidence="2">Uncharacterized protein</fullName>
    </submittedName>
</protein>
<sequence>MVCRAPPHFKLFFLNYFDCLLALFSIAKRKQFKYTSKDFV</sequence>
<keyword evidence="1" id="KW-1133">Transmembrane helix</keyword>
<dbReference type="AlphaFoldDB" id="H7FR67"/>
<dbReference type="Proteomes" id="UP000005566">
    <property type="component" value="Unassembled WGS sequence"/>
</dbReference>
<organism evidence="2 3">
    <name type="scientific">Flavobacterium frigoris (strain PS1)</name>
    <dbReference type="NCBI Taxonomy" id="1086011"/>
    <lineage>
        <taxon>Bacteria</taxon>
        <taxon>Pseudomonadati</taxon>
        <taxon>Bacteroidota</taxon>
        <taxon>Flavobacteriia</taxon>
        <taxon>Flavobacteriales</taxon>
        <taxon>Flavobacteriaceae</taxon>
        <taxon>Flavobacterium</taxon>
    </lineage>
</organism>
<keyword evidence="1" id="KW-0472">Membrane</keyword>
<evidence type="ECO:0000313" key="3">
    <source>
        <dbReference type="Proteomes" id="UP000005566"/>
    </source>
</evidence>
<keyword evidence="3" id="KW-1185">Reference proteome</keyword>
<dbReference type="PATRIC" id="fig|1086011.3.peg.1580"/>
<dbReference type="STRING" id="1086011.HJ01_01616"/>
<dbReference type="EMBL" id="AHKF01000017">
    <property type="protein sequence ID" value="EIA08850.1"/>
    <property type="molecule type" value="Genomic_DNA"/>
</dbReference>
<reference evidence="2 3" key="1">
    <citation type="journal article" date="2014" name="Acta Crystallogr. D">
        <title>Structure-based characterization and antifreeze properties of a hyperactive ice-binding protein from the Antarctic bacterium Flavobacterium frigoris PS1.</title>
        <authorList>
            <person name="Do H."/>
            <person name="Kim S.J."/>
            <person name="Kim H.J."/>
            <person name="Lee J.H."/>
        </authorList>
    </citation>
    <scope>NUCLEOTIDE SEQUENCE [LARGE SCALE GENOMIC DNA]</scope>
    <source>
        <strain evidence="2 3">PS1</strain>
    </source>
</reference>
<name>H7FR67_FLAFP</name>
<accession>H7FR67</accession>